<sequence>MSADNPLPDDLKITEVDLAATPPAVLDLVRILAAENAALRKRVEELEAKLGENSSNSNKPPSSDSPYDEKGETEDKKKKGQGSQKPPKKRKGSRQKFMSPTETQDVTPSTCSCGCSSFKNLEPYYTHQHIELPEIVMSVIHFTLYKGECTGCGKTGKGYVPGEFQAGFGPRFTALVGEISGIDGNSRETVQTFCSSVLGVPVSLGAIQKIIDRASAAVKPHYETIRDVARSQDVNYLDETTWKKGGKLHWLWVMTNSTVAYFMIHRHRSREAFEQLIGIWEGILVSDGYRLYQSWVNGRQTCLAHLIRRAQGLSERDDPELAKCGKWAAAELRRLCKMAKDPPTQGEWSSFYARLCRLIALYRDCDSDAGKFVRHIENEMDSLFTFLFEEGVDPTNNFAERMIRFAVLWRKRSQGTKSDKGNRWVERILSLRQTCRLQGKSTFEVLTDAVRSYFRQQTPDLDWIRQAA</sequence>
<evidence type="ECO:0000259" key="3">
    <source>
        <dbReference type="Pfam" id="PF20042"/>
    </source>
</evidence>
<feature type="region of interest" description="Disordered" evidence="1">
    <location>
        <begin position="48"/>
        <end position="110"/>
    </location>
</feature>
<dbReference type="KEGG" id="eaj:Q3M24_05195"/>
<dbReference type="NCBIfam" id="NF033517">
    <property type="entry name" value="transpos_IS66"/>
    <property type="match status" value="1"/>
</dbReference>
<accession>A0AAU8LTQ3</accession>
<feature type="compositionally biased region" description="Low complexity" evidence="1">
    <location>
        <begin position="53"/>
        <end position="65"/>
    </location>
</feature>
<evidence type="ECO:0000313" key="5">
    <source>
        <dbReference type="EMBL" id="XCN74151.1"/>
    </source>
</evidence>
<dbReference type="EMBL" id="CP159373">
    <property type="protein sequence ID" value="XCN74151.1"/>
    <property type="molecule type" value="Genomic_DNA"/>
</dbReference>
<evidence type="ECO:0000259" key="2">
    <source>
        <dbReference type="Pfam" id="PF03050"/>
    </source>
</evidence>
<feature type="domain" description="DUF6444" evidence="3">
    <location>
        <begin position="29"/>
        <end position="90"/>
    </location>
</feature>
<feature type="domain" description="Transposase IS66 central" evidence="2">
    <location>
        <begin position="197"/>
        <end position="422"/>
    </location>
</feature>
<feature type="region of interest" description="Disordered" evidence="1">
    <location>
        <begin position="1"/>
        <end position="20"/>
    </location>
</feature>
<feature type="compositionally biased region" description="Polar residues" evidence="1">
    <location>
        <begin position="98"/>
        <end position="110"/>
    </location>
</feature>
<feature type="compositionally biased region" description="Basic and acidic residues" evidence="1">
    <location>
        <begin position="67"/>
        <end position="77"/>
    </location>
</feature>
<name>A0AAU8LTQ3_9BACT</name>
<dbReference type="Pfam" id="PF03050">
    <property type="entry name" value="DDE_Tnp_IS66"/>
    <property type="match status" value="1"/>
</dbReference>
<dbReference type="PANTHER" id="PTHR33678">
    <property type="entry name" value="BLL1576 PROTEIN"/>
    <property type="match status" value="1"/>
</dbReference>
<dbReference type="InterPro" id="IPR045618">
    <property type="entry name" value="DUF6444"/>
</dbReference>
<evidence type="ECO:0000256" key="1">
    <source>
        <dbReference type="SAM" id="MobiDB-lite"/>
    </source>
</evidence>
<gene>
    <name evidence="5" type="ORF">Q3M24_05195</name>
    <name evidence="4" type="ORF">Q3M24_21920</name>
</gene>
<dbReference type="Pfam" id="PF20042">
    <property type="entry name" value="DUF6444"/>
    <property type="match status" value="1"/>
</dbReference>
<protein>
    <submittedName>
        <fullName evidence="4">IS66 family transposase</fullName>
    </submittedName>
</protein>
<organism evidence="4">
    <name type="scientific">Candidatus Electrothrix aestuarii</name>
    <dbReference type="NCBI Taxonomy" id="3062594"/>
    <lineage>
        <taxon>Bacteria</taxon>
        <taxon>Pseudomonadati</taxon>
        <taxon>Thermodesulfobacteriota</taxon>
        <taxon>Desulfobulbia</taxon>
        <taxon>Desulfobulbales</taxon>
        <taxon>Desulfobulbaceae</taxon>
        <taxon>Candidatus Electrothrix</taxon>
    </lineage>
</organism>
<dbReference type="InterPro" id="IPR004291">
    <property type="entry name" value="Transposase_IS66_central"/>
</dbReference>
<proteinExistence type="predicted"/>
<dbReference type="InterPro" id="IPR052344">
    <property type="entry name" value="Transposase-related"/>
</dbReference>
<dbReference type="AlphaFoldDB" id="A0AAU8LTQ3"/>
<dbReference type="EMBL" id="CP159373">
    <property type="protein sequence ID" value="XCN72904.1"/>
    <property type="molecule type" value="Genomic_DNA"/>
</dbReference>
<evidence type="ECO:0000313" key="4">
    <source>
        <dbReference type="EMBL" id="XCN72904.1"/>
    </source>
</evidence>
<reference evidence="4" key="1">
    <citation type="journal article" date="2024" name="Syst. Appl. Microbiol.">
        <title>First single-strain enrichments of Electrothrix cable bacteria, description of E. aestuarii sp. nov. and E. rattekaaiensis sp. nov., and proposal of a cable bacteria taxonomy following the rules of the SeqCode.</title>
        <authorList>
            <person name="Plum-Jensen L.E."/>
            <person name="Schramm A."/>
            <person name="Marshall I.P.G."/>
        </authorList>
    </citation>
    <scope>NUCLEOTIDE SEQUENCE</scope>
    <source>
        <strain evidence="4">Rat1</strain>
    </source>
</reference>
<reference evidence="4" key="2">
    <citation type="submission" date="2024-06" db="EMBL/GenBank/DDBJ databases">
        <authorList>
            <person name="Plum-Jensen L.E."/>
            <person name="Schramm A."/>
            <person name="Marshall I.P.G."/>
        </authorList>
    </citation>
    <scope>NUCLEOTIDE SEQUENCE</scope>
    <source>
        <strain evidence="4">Rat1</strain>
    </source>
</reference>
<dbReference type="KEGG" id="eaj:Q3M24_21920"/>
<dbReference type="PANTHER" id="PTHR33678:SF2">
    <property type="match status" value="1"/>
</dbReference>